<reference evidence="1 2" key="1">
    <citation type="journal article" date="2006" name="Science">
        <title>The genome of black cottonwood, Populus trichocarpa (Torr. &amp; Gray).</title>
        <authorList>
            <person name="Tuskan G.A."/>
            <person name="Difazio S."/>
            <person name="Jansson S."/>
            <person name="Bohlmann J."/>
            <person name="Grigoriev I."/>
            <person name="Hellsten U."/>
            <person name="Putnam N."/>
            <person name="Ralph S."/>
            <person name="Rombauts S."/>
            <person name="Salamov A."/>
            <person name="Schein J."/>
            <person name="Sterck L."/>
            <person name="Aerts A."/>
            <person name="Bhalerao R.R."/>
            <person name="Bhalerao R.P."/>
            <person name="Blaudez D."/>
            <person name="Boerjan W."/>
            <person name="Brun A."/>
            <person name="Brunner A."/>
            <person name="Busov V."/>
            <person name="Campbell M."/>
            <person name="Carlson J."/>
            <person name="Chalot M."/>
            <person name="Chapman J."/>
            <person name="Chen G.L."/>
            <person name="Cooper D."/>
            <person name="Coutinho P.M."/>
            <person name="Couturier J."/>
            <person name="Covert S."/>
            <person name="Cronk Q."/>
            <person name="Cunningham R."/>
            <person name="Davis J."/>
            <person name="Degroeve S."/>
            <person name="Dejardin A."/>
            <person name="Depamphilis C."/>
            <person name="Detter J."/>
            <person name="Dirks B."/>
            <person name="Dubchak I."/>
            <person name="Duplessis S."/>
            <person name="Ehlting J."/>
            <person name="Ellis B."/>
            <person name="Gendler K."/>
            <person name="Goodstein D."/>
            <person name="Gribskov M."/>
            <person name="Grimwood J."/>
            <person name="Groover A."/>
            <person name="Gunter L."/>
            <person name="Hamberger B."/>
            <person name="Heinze B."/>
            <person name="Helariutta Y."/>
            <person name="Henrissat B."/>
            <person name="Holligan D."/>
            <person name="Holt R."/>
            <person name="Huang W."/>
            <person name="Islam-Faridi N."/>
            <person name="Jones S."/>
            <person name="Jones-Rhoades M."/>
            <person name="Jorgensen R."/>
            <person name="Joshi C."/>
            <person name="Kangasjarvi J."/>
            <person name="Karlsson J."/>
            <person name="Kelleher C."/>
            <person name="Kirkpatrick R."/>
            <person name="Kirst M."/>
            <person name="Kohler A."/>
            <person name="Kalluri U."/>
            <person name="Larimer F."/>
            <person name="Leebens-Mack J."/>
            <person name="Leple J.C."/>
            <person name="Locascio P."/>
            <person name="Lou Y."/>
            <person name="Lucas S."/>
            <person name="Martin F."/>
            <person name="Montanini B."/>
            <person name="Napoli C."/>
            <person name="Nelson D.R."/>
            <person name="Nelson C."/>
            <person name="Nieminen K."/>
            <person name="Nilsson O."/>
            <person name="Pereda V."/>
            <person name="Peter G."/>
            <person name="Philippe R."/>
            <person name="Pilate G."/>
            <person name="Poliakov A."/>
            <person name="Razumovskaya J."/>
            <person name="Richardson P."/>
            <person name="Rinaldi C."/>
            <person name="Ritland K."/>
            <person name="Rouze P."/>
            <person name="Ryaboy D."/>
            <person name="Schmutz J."/>
            <person name="Schrader J."/>
            <person name="Segerman B."/>
            <person name="Shin H."/>
            <person name="Siddiqui A."/>
            <person name="Sterky F."/>
            <person name="Terry A."/>
            <person name="Tsai C.J."/>
            <person name="Uberbacher E."/>
            <person name="Unneberg P."/>
            <person name="Vahala J."/>
            <person name="Wall K."/>
            <person name="Wessler S."/>
            <person name="Yang G."/>
            <person name="Yin T."/>
            <person name="Douglas C."/>
            <person name="Marra M."/>
            <person name="Sandberg G."/>
            <person name="Van de Peer Y."/>
            <person name="Rokhsar D."/>
        </authorList>
    </citation>
    <scope>NUCLEOTIDE SEQUENCE [LARGE SCALE GENOMIC DNA]</scope>
    <source>
        <strain evidence="2">cv. Nisqually</strain>
    </source>
</reference>
<organism evidence="1 2">
    <name type="scientific">Populus trichocarpa</name>
    <name type="common">Western balsam poplar</name>
    <name type="synonym">Populus balsamifera subsp. trichocarpa</name>
    <dbReference type="NCBI Taxonomy" id="3694"/>
    <lineage>
        <taxon>Eukaryota</taxon>
        <taxon>Viridiplantae</taxon>
        <taxon>Streptophyta</taxon>
        <taxon>Embryophyta</taxon>
        <taxon>Tracheophyta</taxon>
        <taxon>Spermatophyta</taxon>
        <taxon>Magnoliopsida</taxon>
        <taxon>eudicotyledons</taxon>
        <taxon>Gunneridae</taxon>
        <taxon>Pentapetalae</taxon>
        <taxon>rosids</taxon>
        <taxon>fabids</taxon>
        <taxon>Malpighiales</taxon>
        <taxon>Salicaceae</taxon>
        <taxon>Saliceae</taxon>
        <taxon>Populus</taxon>
    </lineage>
</organism>
<proteinExistence type="predicted"/>
<sequence length="71" mass="8482">MICSPQFPHSLDFSQLAAILLETECEHPHNRPLLHILIFVRSRFAVHGRPSYQRTILYFFTLIKTIYMMYK</sequence>
<accession>A0A2K2CCP5</accession>
<name>A0A2K2CCP5_POPTR</name>
<evidence type="ECO:0000313" key="2">
    <source>
        <dbReference type="Proteomes" id="UP000006729"/>
    </source>
</evidence>
<dbReference type="EMBL" id="CM009290">
    <property type="protein sequence ID" value="PNT59805.1"/>
    <property type="molecule type" value="Genomic_DNA"/>
</dbReference>
<evidence type="ECO:0000313" key="1">
    <source>
        <dbReference type="EMBL" id="PNT59805.1"/>
    </source>
</evidence>
<dbReference type="InParanoid" id="A0A2K2CCP5"/>
<protein>
    <submittedName>
        <fullName evidence="1">Uncharacterized protein</fullName>
    </submittedName>
</protein>
<dbReference type="Proteomes" id="UP000006729">
    <property type="component" value="Chromosome 1"/>
</dbReference>
<dbReference type="AlphaFoldDB" id="A0A2K2CCP5"/>
<gene>
    <name evidence="1" type="ORF">POPTR_001G432600</name>
</gene>
<keyword evidence="2" id="KW-1185">Reference proteome</keyword>